<proteinExistence type="inferred from homology"/>
<dbReference type="PANTHER" id="PTHR30093">
    <property type="entry name" value="GENERAL SECRETION PATHWAY PROTEIN G"/>
    <property type="match status" value="1"/>
</dbReference>
<dbReference type="EMBL" id="JALGRD010000012">
    <property type="protein sequence ID" value="MCJ0975567.1"/>
    <property type="molecule type" value="Genomic_DNA"/>
</dbReference>
<accession>A0A9X1W693</accession>
<keyword evidence="6" id="KW-1133">Transmembrane helix</keyword>
<evidence type="ECO:0000256" key="5">
    <source>
        <dbReference type="SAM" id="MobiDB-lite"/>
    </source>
</evidence>
<dbReference type="GO" id="GO:0043107">
    <property type="term" value="P:type IV pilus-dependent motility"/>
    <property type="evidence" value="ECO:0007669"/>
    <property type="project" value="TreeGrafter"/>
</dbReference>
<dbReference type="InterPro" id="IPR045584">
    <property type="entry name" value="Pilin-like"/>
</dbReference>
<protein>
    <recommendedName>
        <fullName evidence="3">Pilin</fullName>
    </recommendedName>
</protein>
<dbReference type="InterPro" id="IPR001082">
    <property type="entry name" value="Pilin"/>
</dbReference>
<dbReference type="PROSITE" id="PS00409">
    <property type="entry name" value="PROKAR_NTER_METHYL"/>
    <property type="match status" value="1"/>
</dbReference>
<keyword evidence="8" id="KW-1185">Reference proteome</keyword>
<dbReference type="GO" id="GO:0007155">
    <property type="term" value="P:cell adhesion"/>
    <property type="evidence" value="ECO:0007669"/>
    <property type="project" value="InterPro"/>
</dbReference>
<dbReference type="PANTHER" id="PTHR30093:SF34">
    <property type="entry name" value="PREPILIN PEPTIDASE-DEPENDENT PROTEIN D"/>
    <property type="match status" value="1"/>
</dbReference>
<reference evidence="7" key="1">
    <citation type="submission" date="2022-03" db="EMBL/GenBank/DDBJ databases">
        <title>Pseudomonas marianensis sp. nov., a marine bacterium isolated from deep-sea sediments of the Mariana Trench.</title>
        <authorList>
            <person name="Wei Y."/>
        </authorList>
    </citation>
    <scope>NUCLEOTIDE SEQUENCE</scope>
    <source>
        <strain evidence="7">PS1</strain>
    </source>
</reference>
<dbReference type="NCBIfam" id="TIGR02532">
    <property type="entry name" value="IV_pilin_GFxxxE"/>
    <property type="match status" value="1"/>
</dbReference>
<dbReference type="Gene3D" id="3.30.700.10">
    <property type="entry name" value="Glycoprotein, Type 4 Pilin"/>
    <property type="match status" value="1"/>
</dbReference>
<dbReference type="Pfam" id="PF07963">
    <property type="entry name" value="N_methyl"/>
    <property type="match status" value="1"/>
</dbReference>
<keyword evidence="4" id="KW-0281">Fimbrium</keyword>
<dbReference type="InterPro" id="IPR012902">
    <property type="entry name" value="N_methyl_site"/>
</dbReference>
<keyword evidence="2" id="KW-0488">Methylation</keyword>
<evidence type="ECO:0000313" key="8">
    <source>
        <dbReference type="Proteomes" id="UP001139682"/>
    </source>
</evidence>
<feature type="region of interest" description="Disordered" evidence="5">
    <location>
        <begin position="121"/>
        <end position="140"/>
    </location>
</feature>
<evidence type="ECO:0000256" key="1">
    <source>
        <dbReference type="ARBA" id="ARBA00005233"/>
    </source>
</evidence>
<dbReference type="SUPFAM" id="SSF54523">
    <property type="entry name" value="Pili subunits"/>
    <property type="match status" value="1"/>
</dbReference>
<name>A0A9X1W693_9GAMM</name>
<feature type="compositionally biased region" description="Polar residues" evidence="5">
    <location>
        <begin position="131"/>
        <end position="140"/>
    </location>
</feature>
<dbReference type="RefSeq" id="WP_243607594.1">
    <property type="nucleotide sequence ID" value="NZ_JALGRD010000012.1"/>
</dbReference>
<dbReference type="Pfam" id="PF00114">
    <property type="entry name" value="Pilin"/>
    <property type="match status" value="1"/>
</dbReference>
<dbReference type="Proteomes" id="UP001139682">
    <property type="component" value="Unassembled WGS sequence"/>
</dbReference>
<dbReference type="GO" id="GO:0044096">
    <property type="term" value="C:type IV pilus"/>
    <property type="evidence" value="ECO:0007669"/>
    <property type="project" value="TreeGrafter"/>
</dbReference>
<evidence type="ECO:0000256" key="6">
    <source>
        <dbReference type="SAM" id="Phobius"/>
    </source>
</evidence>
<keyword evidence="6" id="KW-0472">Membrane</keyword>
<gene>
    <name evidence="7" type="ORF">MST27_19550</name>
</gene>
<comment type="caution">
    <text evidence="7">The sequence shown here is derived from an EMBL/GenBank/DDBJ whole genome shotgun (WGS) entry which is preliminary data.</text>
</comment>
<comment type="similarity">
    <text evidence="1 4">Belongs to the N-Me-Phe pilin family.</text>
</comment>
<dbReference type="AlphaFoldDB" id="A0A9X1W693"/>
<keyword evidence="6" id="KW-0812">Transmembrane</keyword>
<evidence type="ECO:0000313" key="7">
    <source>
        <dbReference type="EMBL" id="MCJ0975567.1"/>
    </source>
</evidence>
<feature type="transmembrane region" description="Helical" evidence="6">
    <location>
        <begin position="12"/>
        <end position="32"/>
    </location>
</feature>
<sequence>MKAQMQKGFTLIELMIVVAIIGILAAIALPAYSDYQARSKMTAGLAEISAGRTAFEEIVNNGDTPTLALVGLQASTNNCNITVTGTTISCAIQNAPTQVASATLTWTRTAADGTWACASSGASDAKFAPNSCPQAAATTP</sequence>
<evidence type="ECO:0000256" key="2">
    <source>
        <dbReference type="ARBA" id="ARBA00022481"/>
    </source>
</evidence>
<evidence type="ECO:0000256" key="4">
    <source>
        <dbReference type="RuleBase" id="RU000389"/>
    </source>
</evidence>
<evidence type="ECO:0000256" key="3">
    <source>
        <dbReference type="ARBA" id="ARBA00029638"/>
    </source>
</evidence>
<organism evidence="7 8">
    <name type="scientific">Stutzerimonas marianensis</name>
    <dbReference type="NCBI Taxonomy" id="2929513"/>
    <lineage>
        <taxon>Bacteria</taxon>
        <taxon>Pseudomonadati</taxon>
        <taxon>Pseudomonadota</taxon>
        <taxon>Gammaproteobacteria</taxon>
        <taxon>Pseudomonadales</taxon>
        <taxon>Pseudomonadaceae</taxon>
        <taxon>Stutzerimonas</taxon>
    </lineage>
</organism>